<accession>A0ABU8VT00</accession>
<reference evidence="2 3" key="1">
    <citation type="submission" date="2024-03" db="EMBL/GenBank/DDBJ databases">
        <title>Novel species of the genus Variovorax.</title>
        <authorList>
            <person name="Liu Q."/>
            <person name="Xin Y.-H."/>
        </authorList>
    </citation>
    <scope>NUCLEOTIDE SEQUENCE [LARGE SCALE GENOMIC DNA]</scope>
    <source>
        <strain evidence="2 3">KACC 18501</strain>
    </source>
</reference>
<comment type="caution">
    <text evidence="2">The sequence shown here is derived from an EMBL/GenBank/DDBJ whole genome shotgun (WGS) entry which is preliminary data.</text>
</comment>
<evidence type="ECO:0000313" key="2">
    <source>
        <dbReference type="EMBL" id="MEJ8820815.1"/>
    </source>
</evidence>
<keyword evidence="3" id="KW-1185">Reference proteome</keyword>
<dbReference type="SUPFAM" id="SSF54427">
    <property type="entry name" value="NTF2-like"/>
    <property type="match status" value="1"/>
</dbReference>
<dbReference type="Proteomes" id="UP001363010">
    <property type="component" value="Unassembled WGS sequence"/>
</dbReference>
<sequence>MNNSSGIGGEVLATWHQLVRERNARGLNALLADDAVFHSPVVHTPQAGKAVTLQYLGAAFHVFFNPTFRYVRETVAADHAVLEFQVEMDGISVNGVDMITWNDVGQIVEFKVMLRPLKAINLIHQKMAAMLQANQQ</sequence>
<dbReference type="Pfam" id="PF12680">
    <property type="entry name" value="SnoaL_2"/>
    <property type="match status" value="1"/>
</dbReference>
<proteinExistence type="predicted"/>
<dbReference type="Gene3D" id="3.10.450.50">
    <property type="match status" value="1"/>
</dbReference>
<dbReference type="EMBL" id="JBBKZV010000001">
    <property type="protein sequence ID" value="MEJ8820815.1"/>
    <property type="molecule type" value="Genomic_DNA"/>
</dbReference>
<gene>
    <name evidence="2" type="ORF">WKW80_02040</name>
</gene>
<name>A0ABU8VT00_9BURK</name>
<organism evidence="2 3">
    <name type="scientific">Variovorax humicola</name>
    <dbReference type="NCBI Taxonomy" id="1769758"/>
    <lineage>
        <taxon>Bacteria</taxon>
        <taxon>Pseudomonadati</taxon>
        <taxon>Pseudomonadota</taxon>
        <taxon>Betaproteobacteria</taxon>
        <taxon>Burkholderiales</taxon>
        <taxon>Comamonadaceae</taxon>
        <taxon>Variovorax</taxon>
    </lineage>
</organism>
<feature type="domain" description="SnoaL-like" evidence="1">
    <location>
        <begin position="15"/>
        <end position="109"/>
    </location>
</feature>
<dbReference type="RefSeq" id="WP_340361851.1">
    <property type="nucleotide sequence ID" value="NZ_JBBKZV010000001.1"/>
</dbReference>
<dbReference type="InterPro" id="IPR037401">
    <property type="entry name" value="SnoaL-like"/>
</dbReference>
<protein>
    <submittedName>
        <fullName evidence="2">Nuclear transport factor 2 family protein</fullName>
    </submittedName>
</protein>
<evidence type="ECO:0000313" key="3">
    <source>
        <dbReference type="Proteomes" id="UP001363010"/>
    </source>
</evidence>
<dbReference type="InterPro" id="IPR032710">
    <property type="entry name" value="NTF2-like_dom_sf"/>
</dbReference>
<evidence type="ECO:0000259" key="1">
    <source>
        <dbReference type="Pfam" id="PF12680"/>
    </source>
</evidence>